<organism evidence="4 5">
    <name type="scientific">Mycobacterium paraterrae</name>
    <dbReference type="NCBI Taxonomy" id="577492"/>
    <lineage>
        <taxon>Bacteria</taxon>
        <taxon>Bacillati</taxon>
        <taxon>Actinomycetota</taxon>
        <taxon>Actinomycetes</taxon>
        <taxon>Mycobacteriales</taxon>
        <taxon>Mycobacteriaceae</taxon>
        <taxon>Mycobacterium</taxon>
    </lineage>
</organism>
<keyword evidence="3" id="KW-0472">Membrane</keyword>
<gene>
    <name evidence="4" type="ORF">MKK62_24620</name>
</gene>
<keyword evidence="3" id="KW-0812">Transmembrane</keyword>
<sequence>MAVAFGAAAALGARWALQNSGLTGEEAPWSLWIWTATTTFAVTVAVTGWRGGSGWWRHNAVLASSLCLLGTGLVVNGWIGYLPTVAVARDQLLRQPLPHQIDWSAAAAMRARRERPREGRLVAAETGDRASGFRHRAEWVYLPPSWFHDPGAAEPVVMMIGGEFTTAIDWVRAGQAVTTVDSYAAAHGGNAPVLVFVDASGSFTNDTECVNGVRGRAADHLTRDVVPEVAGRFGVGTDPRRWAVAGFSSGGTCAVDLAVMHPELFGRFVDIAGDERPNTGSDGQTVQRLFGGDRRAWATFDPATVIAAHGSYRDSAGLFIVPESSRSDSQAAQRLCGLGAVRSIKCAVTTLPGRHTWPFAAAAFEKALPWLADPRSGDAVS</sequence>
<keyword evidence="5" id="KW-1185">Reference proteome</keyword>
<keyword evidence="2" id="KW-0964">Secreted</keyword>
<feature type="transmembrane region" description="Helical" evidence="3">
    <location>
        <begin position="32"/>
        <end position="49"/>
    </location>
</feature>
<dbReference type="Gene3D" id="3.40.50.1820">
    <property type="entry name" value="alpha/beta hydrolase"/>
    <property type="match status" value="1"/>
</dbReference>
<accession>A0ABY3VPQ1</accession>
<dbReference type="Pfam" id="PF00756">
    <property type="entry name" value="Esterase"/>
    <property type="match status" value="1"/>
</dbReference>
<keyword evidence="3" id="KW-1133">Transmembrane helix</keyword>
<dbReference type="EMBL" id="CP092488">
    <property type="protein sequence ID" value="UMB69483.1"/>
    <property type="molecule type" value="Genomic_DNA"/>
</dbReference>
<comment type="subcellular location">
    <subcellularLocation>
        <location evidence="1">Secreted</location>
    </subcellularLocation>
</comment>
<evidence type="ECO:0000313" key="5">
    <source>
        <dbReference type="Proteomes" id="UP001055336"/>
    </source>
</evidence>
<evidence type="ECO:0000256" key="3">
    <source>
        <dbReference type="SAM" id="Phobius"/>
    </source>
</evidence>
<dbReference type="PANTHER" id="PTHR48098">
    <property type="entry name" value="ENTEROCHELIN ESTERASE-RELATED"/>
    <property type="match status" value="1"/>
</dbReference>
<dbReference type="PANTHER" id="PTHR48098:SF1">
    <property type="entry name" value="DIACYLGLYCEROL ACYLTRANSFERASE_MYCOLYLTRANSFERASE AG85A"/>
    <property type="match status" value="1"/>
</dbReference>
<proteinExistence type="predicted"/>
<feature type="transmembrane region" description="Helical" evidence="3">
    <location>
        <begin position="61"/>
        <end position="81"/>
    </location>
</feature>
<evidence type="ECO:0000313" key="4">
    <source>
        <dbReference type="EMBL" id="UMB69483.1"/>
    </source>
</evidence>
<dbReference type="InterPro" id="IPR000801">
    <property type="entry name" value="Esterase-like"/>
</dbReference>
<reference evidence="4" key="1">
    <citation type="submission" date="2022-08" db="EMBL/GenBank/DDBJ databases">
        <title>Whole genome sequencing of non-tuberculosis mycobacteria type-strains.</title>
        <authorList>
            <person name="Igarashi Y."/>
            <person name="Osugi A."/>
            <person name="Mitarai S."/>
        </authorList>
    </citation>
    <scope>NUCLEOTIDE SEQUENCE</scope>
    <source>
        <strain evidence="4">DSM 45127</strain>
    </source>
</reference>
<evidence type="ECO:0000256" key="1">
    <source>
        <dbReference type="ARBA" id="ARBA00004613"/>
    </source>
</evidence>
<dbReference type="InterPro" id="IPR050583">
    <property type="entry name" value="Mycobacterial_A85_antigen"/>
</dbReference>
<evidence type="ECO:0000256" key="2">
    <source>
        <dbReference type="ARBA" id="ARBA00022525"/>
    </source>
</evidence>
<name>A0ABY3VPQ1_9MYCO</name>
<dbReference type="Proteomes" id="UP001055336">
    <property type="component" value="Chromosome"/>
</dbReference>
<dbReference type="InterPro" id="IPR029058">
    <property type="entry name" value="AB_hydrolase_fold"/>
</dbReference>
<protein>
    <submittedName>
        <fullName evidence="4">Esterase family protein</fullName>
    </submittedName>
</protein>
<dbReference type="SUPFAM" id="SSF53474">
    <property type="entry name" value="alpha/beta-Hydrolases"/>
    <property type="match status" value="1"/>
</dbReference>
<dbReference type="RefSeq" id="WP_240261215.1">
    <property type="nucleotide sequence ID" value="NZ_CP092488.2"/>
</dbReference>